<dbReference type="Pfam" id="PF00307">
    <property type="entry name" value="CH"/>
    <property type="match status" value="1"/>
</dbReference>
<name>A0AAV7NT75_PLEWA</name>
<accession>A0AAV7NT75</accession>
<dbReference type="CDD" id="cd21218">
    <property type="entry name" value="CH_PLS_FIM_rpt2"/>
    <property type="match status" value="1"/>
</dbReference>
<dbReference type="SUPFAM" id="SSF47576">
    <property type="entry name" value="Calponin-homology domain, CH-domain"/>
    <property type="match status" value="1"/>
</dbReference>
<dbReference type="InterPro" id="IPR058952">
    <property type="entry name" value="Ig_CFAP47"/>
</dbReference>
<sequence>METRDVAGMRVRPAVLRFLDTVVGERYRATISVINISSGGRSIEIHGPDDPQFTLNVTNPDKPVAPGLQVTATVEYQPNAKEDVRDKLSICIDQEVIEIPVLGFTTSCMLETVSEVNFGTLIANNKVISKEISITNHGSSPGAFKITYSGTIPISIQPSSGTVEPKTTQLINFDLCTDQPGVVDEIAIVKLQGREEKDLLIKGTVVEQVLELLDMSGGTLDCVDFGSAYFGTSKMEQAILYNKSPELLDWVAVLDDITPGVELGTDIFKSTDALLQNPGILNHHKNQDAANLIFCIPNQGILLPFQKTKVTLCFSPKTFEGDVALDELPTRQDYALFMRFEPAGSKNAFPNAQVDDTETQRKKKQHVELAIRGAGLPVTLTFTPGPYFDFKDCIMEERIDILSTLKNECLSLPVTLNIRKIPHFQIFFPRSKILPGCSQDVMLSFVPHQVGTFKVKQMIDLIGPVMEDNAQQLKMKAFHQISLHLFAVCRPAAKKIVMKLNPGITPLISNATGHFVRVTPDETGTYAGPARVAMLNSTSTQIHSHLKINEAEDDALVAFPNDRSGSLRPSDRHKKYRTIFTKAERYTYVDPDYAYTEEEEAQRQAHKEKYAEYLRSLREERLQEEAAREFEEVNNPVDIGLKPASGLRPPKISVEDIYKEQVKPKPPPSQKGRLLTMRELEEFKAAASKIDDGLSAVPNSQKEKEDTALTLTPQQLHRIIIGPSTIDFGEVCVGSTNTKHMSIANNLATYIWFQIDIESEELQQTSPLSHVVPPMSQINIPVTYETNEIGSFKKSMSYSINQKHTGHVLIIAKAVHVALEMSTNDLILYPSSSLLAESGFRTTITLYNRKNYPAEFSWKPIITERGIAFSIRPARGTVEAFTDIECEVVWHPGFFSPAEGEFNLCIHHGNTVKLKCTAKLGHTNVQFTEQRLMFNHTPLGLMTSKTAVIQNTGAHHAYYKVLDVYPLHGMTITPSQGVIPVGGFAQLQVNFIPNAVIKFDTRVEVAVRNAKSLELRIGGSVIPPEVDISVKSFLFPGVYVNSTQIIPFLLQNKTVARARVDFDMTKYQDFALTFADKSGVLFDREKPYVYSVELEGKDSVECSLSFNPKEVAAYNFKLPVYVNFIGSESPSSSPVPATPSMSEKHIVTPRPQVVQLTTPTRLVNATVLQQLLTFSTTKLEFVLPSGFLNLGIEGDSLATKTLELSNTSKGRVTWKLDLDQAGKAVDAGVFRFTRKFGYLDPGQTIIITVSFCPACQGTYKAEVPVILNDNPTNHFAPLYLSGNVKSPKLSFEPPFVILTPVPLDTDTMAEFTISPLDFPSDSELHVELPALELEDGDQINALSAHFPNGSNIVVSPEGACAPLTCHISFKSSQPVSFIVDVIFIDKENNRFPLQVAGTAENCLLTVYPHLAVHRTDEQVILRSANNGTNGRINNTGEALLRPCYIPSTPSLSTSSSSLGALTLSTYDDSTSDGDYDSYYDNGKMNNGIDEAPYVKDVLALSFFPEEDTDEKTYFQKVVSAVQAWFSQFGWPNGSNPISIPQSLRSGLCKIQMSKSEGKVSKQITLGKQTKTVYDMLFYLSGQMLPGITASQALPSDPTERVLQLHWQHTTLLTFLKNQKASLSHVKPEFLLEPLDYKKWIALQVQIKELQSSSSKNVDTTGKTVLLNMEDSTFEAMSKRVWTDVLLQSYKVLVLSRISAVEINSDQSSTGVWKGMPRISPEPLSSNIYSPEERALLTWLNVHYEKMRNDMWKDSQRGGVPPKRWIVNFERDLLDGLVLAAVIASYCPFLISSHFVTMYTHPYTPEQCLHNCLTLVNAFRAISLNIDVQATDICDPNPVMMLMLCVYLYEKMPLYVPKKSVEFEGALHSTVAREVRLKNPSSKSLVYNATILGHESADFRLPKGNTVIIPPKSQVGVSLEFTCRFVHSTDATLILVSSPINGAGGTTMAFSLKAQINSIETNVATKYESPCYELLEINLLMRNPFNMDGEFRVFMVESTNPLTFPGCLEYISKIKQDKSHSAFISQVETTKGAMNGISQSGQSGHDNPPISSVQPGHLREFFCSVENLQIDAALPASLKVDFLPFHVGKRYCTVILMNKKIGDFVYLLEGTGLLPLPSALLPVDSPNVLHIRNAEPDARGAQQPLCFRCSHKGVLVEELSIPLINEARERALALAAHEQMTALEYERRKITGTLESSSLRAAVAATGLSRLENPVSPALCEALTSIDYSVEVSMPQHFEVPKILNIPVSPESRIRSNPDTSVGQLGQESDKDLAVQLSFRFVPKEPGRYPCRIVLRSFHDVRVYTIECLVNAGSAEVELEFLTPAHQPVIQDIPICNMTQVDWKLNAVLEGDGFYGPPVMYVKAGETSEYSLMFKPITKSVYMGRLVLRNETDGTEHIFSLKGVGQNPVALDHIVINCKVKEVTQKVLMVPNYTNSMLTYKVASDLPMVSGPESLTVKPGLYASYEIMVSPWKRGTFAGVISFVVEEGRERQSQHNGASEETDGERARQKSSTKTTAAVDASSTGRRPVSHKVWFSLKVNSKAAEPENTLYVSCPVLGTVGIEIPITNPTHEALLLDVLLNGTGLTGDSSFVLRPKETLSYVAIYSPAHTGTFEGSVIFQSDAFGEFWYGLNLTSEKPAPVTLPEIRCELGKWTRQNIHLFNRTQETLELETVNSNPGHFSVEVDPKKPLMVAPHSAIDVPVQFCPSTLGRANHRASISFKSQQIDEWKFHLSGTGLIPQPMESASISTSVGCLTSIIISFKNPTDEHVLIDVVLTDQEQTMHRLSASILRHSINTESVFCLPLKQTQGIHLSPKEKLDIPVVFTPDTMKLYEALVVVHMVKQNGETWPCDNFEELDTELKSISRADNGEIYGIRWIYPIHGIPEAQPSKPTPAVIGCQARSRIEERIEVLLTGAVPGHAAMAAAVRSGATTPQKTPPADGTQDELQVTEGFSTTEEFLYEIQYESDQVKSQLESSLAIGFVRKERDAHSGIVTLIFNIIFAPSKPMKHAATLVVQCVTGGIWKFPIMLVATEPCVDDIINIEAIGLNKESVVGFRLTSQTRYPEPFTACFLPGSDKAFAVSPQAGELLPHGTTGTLITVGFKPEMYSKKHSATLVIQTAAMQWTYEINGLPPQTAPPRSTSSKIASTGYMRSTTVRQRNFLRENIKLVTTAVSSPLKGAPLVLRTK</sequence>
<evidence type="ECO:0000256" key="4">
    <source>
        <dbReference type="ARBA" id="ARBA00023069"/>
    </source>
</evidence>
<dbReference type="Pfam" id="PF24529">
    <property type="entry name" value="CFAP47"/>
    <property type="match status" value="1"/>
</dbReference>
<feature type="compositionally biased region" description="Polar residues" evidence="6">
    <location>
        <begin position="2509"/>
        <end position="2523"/>
    </location>
</feature>
<evidence type="ECO:0000256" key="2">
    <source>
        <dbReference type="ARBA" id="ARBA00004496"/>
    </source>
</evidence>
<evidence type="ECO:0000313" key="9">
    <source>
        <dbReference type="Proteomes" id="UP001066276"/>
    </source>
</evidence>
<organism evidence="8 9">
    <name type="scientific">Pleurodeles waltl</name>
    <name type="common">Iberian ribbed newt</name>
    <dbReference type="NCBI Taxonomy" id="8319"/>
    <lineage>
        <taxon>Eukaryota</taxon>
        <taxon>Metazoa</taxon>
        <taxon>Chordata</taxon>
        <taxon>Craniata</taxon>
        <taxon>Vertebrata</taxon>
        <taxon>Euteleostomi</taxon>
        <taxon>Amphibia</taxon>
        <taxon>Batrachia</taxon>
        <taxon>Caudata</taxon>
        <taxon>Salamandroidea</taxon>
        <taxon>Salamandridae</taxon>
        <taxon>Pleurodelinae</taxon>
        <taxon>Pleurodeles</taxon>
    </lineage>
</organism>
<proteinExistence type="predicted"/>
<dbReference type="Gene3D" id="2.60.40.10">
    <property type="entry name" value="Immunoglobulins"/>
    <property type="match status" value="7"/>
</dbReference>
<dbReference type="Pfam" id="PF26579">
    <property type="entry name" value="Ig_CFAP47"/>
    <property type="match status" value="1"/>
</dbReference>
<dbReference type="GO" id="GO:0007288">
    <property type="term" value="P:sperm axoneme assembly"/>
    <property type="evidence" value="ECO:0007669"/>
    <property type="project" value="TreeGrafter"/>
</dbReference>
<dbReference type="Proteomes" id="UP001066276">
    <property type="component" value="Chromosome 8"/>
</dbReference>
<dbReference type="InterPro" id="IPR001715">
    <property type="entry name" value="CH_dom"/>
</dbReference>
<keyword evidence="3" id="KW-0963">Cytoplasm</keyword>
<feature type="region of interest" description="Disordered" evidence="6">
    <location>
        <begin position="2488"/>
        <end position="2523"/>
    </location>
</feature>
<reference evidence="8" key="1">
    <citation type="journal article" date="2022" name="bioRxiv">
        <title>Sequencing and chromosome-scale assembly of the giantPleurodeles waltlgenome.</title>
        <authorList>
            <person name="Brown T."/>
            <person name="Elewa A."/>
            <person name="Iarovenko S."/>
            <person name="Subramanian E."/>
            <person name="Araus A.J."/>
            <person name="Petzold A."/>
            <person name="Susuki M."/>
            <person name="Suzuki K.-i.T."/>
            <person name="Hayashi T."/>
            <person name="Toyoda A."/>
            <person name="Oliveira C."/>
            <person name="Osipova E."/>
            <person name="Leigh N.D."/>
            <person name="Simon A."/>
            <person name="Yun M.H."/>
        </authorList>
    </citation>
    <scope>NUCLEOTIDE SEQUENCE</scope>
    <source>
        <strain evidence="8">20211129_DDA</strain>
        <tissue evidence="8">Liver</tissue>
    </source>
</reference>
<evidence type="ECO:0000256" key="6">
    <source>
        <dbReference type="SAM" id="MobiDB-lite"/>
    </source>
</evidence>
<dbReference type="Pfam" id="PF22544">
    <property type="entry name" value="HYDIN_VesB_CFA65-like_Ig"/>
    <property type="match status" value="1"/>
</dbReference>
<dbReference type="SMART" id="SM00033">
    <property type="entry name" value="CH"/>
    <property type="match status" value="1"/>
</dbReference>
<dbReference type="InterPro" id="IPR056343">
    <property type="entry name" value="CFAP47_dom"/>
</dbReference>
<dbReference type="EMBL" id="JANPWB010000012">
    <property type="protein sequence ID" value="KAJ1117902.1"/>
    <property type="molecule type" value="Genomic_DNA"/>
</dbReference>
<dbReference type="GO" id="GO:0005929">
    <property type="term" value="C:cilium"/>
    <property type="evidence" value="ECO:0007669"/>
    <property type="project" value="UniProtKB-SubCell"/>
</dbReference>
<dbReference type="InterPro" id="IPR053879">
    <property type="entry name" value="HYDIN_VesB_CFA65-like_Ig"/>
</dbReference>
<evidence type="ECO:0000313" key="8">
    <source>
        <dbReference type="EMBL" id="KAJ1117902.1"/>
    </source>
</evidence>
<evidence type="ECO:0000259" key="7">
    <source>
        <dbReference type="PROSITE" id="PS50021"/>
    </source>
</evidence>
<dbReference type="InterPro" id="IPR008962">
    <property type="entry name" value="PapD-like_sf"/>
</dbReference>
<protein>
    <recommendedName>
        <fullName evidence="7">Calponin-homology (CH) domain-containing protein</fullName>
    </recommendedName>
</protein>
<comment type="subcellular location">
    <subcellularLocation>
        <location evidence="1">Cell projection</location>
        <location evidence="1">Cilium</location>
    </subcellularLocation>
    <subcellularLocation>
        <location evidence="2">Cytoplasm</location>
    </subcellularLocation>
</comment>
<dbReference type="PANTHER" id="PTHR45912:SF3">
    <property type="entry name" value="CILIA- AND FLAGELLA-ASSOCIATED PROTEIN 47"/>
    <property type="match status" value="1"/>
</dbReference>
<dbReference type="Gene3D" id="1.10.418.10">
    <property type="entry name" value="Calponin-like domain"/>
    <property type="match status" value="1"/>
</dbReference>
<evidence type="ECO:0000256" key="3">
    <source>
        <dbReference type="ARBA" id="ARBA00022490"/>
    </source>
</evidence>
<evidence type="ECO:0000256" key="1">
    <source>
        <dbReference type="ARBA" id="ARBA00004138"/>
    </source>
</evidence>
<keyword evidence="4" id="KW-0969">Cilium</keyword>
<dbReference type="SUPFAM" id="SSF49354">
    <property type="entry name" value="PapD-like"/>
    <property type="match status" value="1"/>
</dbReference>
<keyword evidence="5" id="KW-0966">Cell projection</keyword>
<gene>
    <name evidence="8" type="ORF">NDU88_006098</name>
</gene>
<dbReference type="InterPro" id="IPR036872">
    <property type="entry name" value="CH_dom_sf"/>
</dbReference>
<dbReference type="InterPro" id="IPR013783">
    <property type="entry name" value="Ig-like_fold"/>
</dbReference>
<dbReference type="GO" id="GO:0005737">
    <property type="term" value="C:cytoplasm"/>
    <property type="evidence" value="ECO:0007669"/>
    <property type="project" value="UniProtKB-SubCell"/>
</dbReference>
<dbReference type="Pfam" id="PF14874">
    <property type="entry name" value="PapD-like"/>
    <property type="match status" value="1"/>
</dbReference>
<feature type="domain" description="Calponin-homology (CH)" evidence="7">
    <location>
        <begin position="1729"/>
        <end position="1852"/>
    </location>
</feature>
<evidence type="ECO:0000256" key="5">
    <source>
        <dbReference type="ARBA" id="ARBA00023273"/>
    </source>
</evidence>
<dbReference type="PANTHER" id="PTHR45912">
    <property type="entry name" value="CILIA- AND FLAGELLA-ASSOCIATED PROTEIN 47"/>
    <property type="match status" value="1"/>
</dbReference>
<keyword evidence="9" id="KW-1185">Reference proteome</keyword>
<dbReference type="PROSITE" id="PS50021">
    <property type="entry name" value="CH"/>
    <property type="match status" value="1"/>
</dbReference>
<comment type="caution">
    <text evidence="8">The sequence shown here is derived from an EMBL/GenBank/DDBJ whole genome shotgun (WGS) entry which is preliminary data.</text>
</comment>